<evidence type="ECO:0000259" key="2">
    <source>
        <dbReference type="Pfam" id="PF04446"/>
    </source>
</evidence>
<reference evidence="4" key="1">
    <citation type="journal article" date="2023" name="Mar. Drugs">
        <title>Gemmata algarum, a Novel Planctomycete Isolated from an Algal Mat, Displays Antimicrobial Activity.</title>
        <authorList>
            <person name="Kumar G."/>
            <person name="Kallscheuer N."/>
            <person name="Kashif M."/>
            <person name="Ahamad S."/>
            <person name="Jagadeeshwari U."/>
            <person name="Pannikurungottu S."/>
            <person name="Haufschild T."/>
            <person name="Kabuu M."/>
            <person name="Sasikala C."/>
            <person name="Jogler C."/>
            <person name="Ramana C."/>
        </authorList>
    </citation>
    <scope>NUCLEOTIDE SEQUENCE [LARGE SCALE GENOMIC DNA]</scope>
    <source>
        <strain evidence="4">JC673</strain>
    </source>
</reference>
<accession>A0ABU5F3Q8</accession>
<dbReference type="InterPro" id="IPR038469">
    <property type="entry name" value="tRNAHis_GuaTrfase_Thg1_sf"/>
</dbReference>
<dbReference type="PANTHER" id="PTHR12729">
    <property type="entry name" value="TRNA(HIS) GUANYLYLTRANSFERASE-RELATED"/>
    <property type="match status" value="1"/>
</dbReference>
<keyword evidence="3" id="KW-0548">Nucleotidyltransferase</keyword>
<proteinExistence type="predicted"/>
<dbReference type="EMBL" id="JAXBLV010000210">
    <property type="protein sequence ID" value="MDY3562207.1"/>
    <property type="molecule type" value="Genomic_DNA"/>
</dbReference>
<dbReference type="PANTHER" id="PTHR12729:SF1">
    <property type="entry name" value="TRNAHIS GUANYLYLTRANSFERASE CATALYTIC DOMAIN-CONTAINING PROTEIN"/>
    <property type="match status" value="1"/>
</dbReference>
<dbReference type="Gene3D" id="3.30.70.3000">
    <property type="match status" value="1"/>
</dbReference>
<name>A0ABU5F3Q8_9BACT</name>
<dbReference type="InterPro" id="IPR024956">
    <property type="entry name" value="tRNAHis_GuaTrfase_cat"/>
</dbReference>
<evidence type="ECO:0000256" key="1">
    <source>
        <dbReference type="SAM" id="MobiDB-lite"/>
    </source>
</evidence>
<protein>
    <submittedName>
        <fullName evidence="3">tRNA(His) guanylyltransferase Thg1 family protein</fullName>
    </submittedName>
</protein>
<organism evidence="3 4">
    <name type="scientific">Gemmata algarum</name>
    <dbReference type="NCBI Taxonomy" id="2975278"/>
    <lineage>
        <taxon>Bacteria</taxon>
        <taxon>Pseudomonadati</taxon>
        <taxon>Planctomycetota</taxon>
        <taxon>Planctomycetia</taxon>
        <taxon>Gemmatales</taxon>
        <taxon>Gemmataceae</taxon>
        <taxon>Gemmata</taxon>
    </lineage>
</organism>
<feature type="compositionally biased region" description="Basic and acidic residues" evidence="1">
    <location>
        <begin position="290"/>
        <end position="300"/>
    </location>
</feature>
<dbReference type="Proteomes" id="UP001272242">
    <property type="component" value="Unassembled WGS sequence"/>
</dbReference>
<sequence>MAGGLAERMKLYEGAESGRRLMPRLPALARLDGRAFHSFVRGLARPFDQRLSALMIDTLGFLVRETNATVGYTQSDEITLAWVPLGADAQVFFDGRVQKMTSALAALCSVHFCRRLPAFLPADGTDRFPTFDCRVWNVPTLDEAANVFVWRELDAKKNSISMAARAYYDHAAVHGRTGAELQELLFQKGVNWNNYPAFFKRGTYSRRCVVRRPFTADERNVLPVKHQGRNNPDLMIERSEVAVFNLPPLPKLENGAGVLFRDEEPVLKKGTAAVPQNALGERSVHGTTRRAGEQADDRCE</sequence>
<gene>
    <name evidence="3" type="ORF">R5W23_003669</name>
</gene>
<evidence type="ECO:0000313" key="4">
    <source>
        <dbReference type="Proteomes" id="UP001272242"/>
    </source>
</evidence>
<dbReference type="InterPro" id="IPR007537">
    <property type="entry name" value="tRNAHis_GuaTrfase_Thg1"/>
</dbReference>
<dbReference type="RefSeq" id="WP_320688535.1">
    <property type="nucleotide sequence ID" value="NZ_JAXBLV010000210.1"/>
</dbReference>
<evidence type="ECO:0000313" key="3">
    <source>
        <dbReference type="EMBL" id="MDY3562207.1"/>
    </source>
</evidence>
<feature type="region of interest" description="Disordered" evidence="1">
    <location>
        <begin position="276"/>
        <end position="300"/>
    </location>
</feature>
<feature type="domain" description="tRNAHis guanylyltransferase catalytic" evidence="2">
    <location>
        <begin position="7"/>
        <end position="139"/>
    </location>
</feature>
<keyword evidence="3" id="KW-0808">Transferase</keyword>
<dbReference type="GO" id="GO:0016779">
    <property type="term" value="F:nucleotidyltransferase activity"/>
    <property type="evidence" value="ECO:0007669"/>
    <property type="project" value="UniProtKB-KW"/>
</dbReference>
<comment type="caution">
    <text evidence="3">The sequence shown here is derived from an EMBL/GenBank/DDBJ whole genome shotgun (WGS) entry which is preliminary data.</text>
</comment>
<dbReference type="Pfam" id="PF04446">
    <property type="entry name" value="Thg1"/>
    <property type="match status" value="1"/>
</dbReference>
<keyword evidence="4" id="KW-1185">Reference proteome</keyword>